<feature type="compositionally biased region" description="Polar residues" evidence="1">
    <location>
        <begin position="18"/>
        <end position="30"/>
    </location>
</feature>
<evidence type="ECO:0000259" key="3">
    <source>
        <dbReference type="Pfam" id="PF20237"/>
    </source>
</evidence>
<evidence type="ECO:0000313" key="4">
    <source>
        <dbReference type="EMBL" id="KAF2454932.1"/>
    </source>
</evidence>
<dbReference type="OrthoDB" id="3533814at2759"/>
<keyword evidence="5" id="KW-1185">Reference proteome</keyword>
<dbReference type="Pfam" id="PF20237">
    <property type="entry name" value="DUF6594"/>
    <property type="match status" value="1"/>
</dbReference>
<proteinExistence type="predicted"/>
<dbReference type="InterPro" id="IPR046529">
    <property type="entry name" value="DUF6594"/>
</dbReference>
<keyword evidence="2" id="KW-0472">Membrane</keyword>
<dbReference type="PANTHER" id="PTHR34502">
    <property type="entry name" value="DUF6594 DOMAIN-CONTAINING PROTEIN-RELATED"/>
    <property type="match status" value="1"/>
</dbReference>
<protein>
    <recommendedName>
        <fullName evidence="3">DUF6594 domain-containing protein</fullName>
    </recommendedName>
</protein>
<keyword evidence="2" id="KW-0812">Transmembrane</keyword>
<dbReference type="Proteomes" id="UP000799766">
    <property type="component" value="Unassembled WGS sequence"/>
</dbReference>
<accession>A0A6A6NU24</accession>
<gene>
    <name evidence="4" type="ORF">BDY21DRAFT_416543</name>
</gene>
<evidence type="ECO:0000256" key="1">
    <source>
        <dbReference type="SAM" id="MobiDB-lite"/>
    </source>
</evidence>
<dbReference type="PANTHER" id="PTHR34502:SF3">
    <property type="entry name" value="DUF6594 DOMAIN-CONTAINING PROTEIN"/>
    <property type="match status" value="1"/>
</dbReference>
<evidence type="ECO:0000256" key="2">
    <source>
        <dbReference type="SAM" id="Phobius"/>
    </source>
</evidence>
<evidence type="ECO:0000313" key="5">
    <source>
        <dbReference type="Proteomes" id="UP000799766"/>
    </source>
</evidence>
<feature type="transmembrane region" description="Helical" evidence="2">
    <location>
        <begin position="235"/>
        <end position="259"/>
    </location>
</feature>
<name>A0A6A6NU24_9PEZI</name>
<feature type="domain" description="DUF6594" evidence="3">
    <location>
        <begin position="50"/>
        <end position="306"/>
    </location>
</feature>
<organism evidence="4 5">
    <name type="scientific">Lineolata rhizophorae</name>
    <dbReference type="NCBI Taxonomy" id="578093"/>
    <lineage>
        <taxon>Eukaryota</taxon>
        <taxon>Fungi</taxon>
        <taxon>Dikarya</taxon>
        <taxon>Ascomycota</taxon>
        <taxon>Pezizomycotina</taxon>
        <taxon>Dothideomycetes</taxon>
        <taxon>Dothideomycetes incertae sedis</taxon>
        <taxon>Lineolatales</taxon>
        <taxon>Lineolataceae</taxon>
        <taxon>Lineolata</taxon>
    </lineage>
</organism>
<reference evidence="4" key="1">
    <citation type="journal article" date="2020" name="Stud. Mycol.">
        <title>101 Dothideomycetes genomes: a test case for predicting lifestyles and emergence of pathogens.</title>
        <authorList>
            <person name="Haridas S."/>
            <person name="Albert R."/>
            <person name="Binder M."/>
            <person name="Bloem J."/>
            <person name="Labutti K."/>
            <person name="Salamov A."/>
            <person name="Andreopoulos B."/>
            <person name="Baker S."/>
            <person name="Barry K."/>
            <person name="Bills G."/>
            <person name="Bluhm B."/>
            <person name="Cannon C."/>
            <person name="Castanera R."/>
            <person name="Culley D."/>
            <person name="Daum C."/>
            <person name="Ezra D."/>
            <person name="Gonzalez J."/>
            <person name="Henrissat B."/>
            <person name="Kuo A."/>
            <person name="Liang C."/>
            <person name="Lipzen A."/>
            <person name="Lutzoni F."/>
            <person name="Magnuson J."/>
            <person name="Mondo S."/>
            <person name="Nolan M."/>
            <person name="Ohm R."/>
            <person name="Pangilinan J."/>
            <person name="Park H.-J."/>
            <person name="Ramirez L."/>
            <person name="Alfaro M."/>
            <person name="Sun H."/>
            <person name="Tritt A."/>
            <person name="Yoshinaga Y."/>
            <person name="Zwiers L.-H."/>
            <person name="Turgeon B."/>
            <person name="Goodwin S."/>
            <person name="Spatafora J."/>
            <person name="Crous P."/>
            <person name="Grigoriev I."/>
        </authorList>
    </citation>
    <scope>NUCLEOTIDE SEQUENCE</scope>
    <source>
        <strain evidence="4">ATCC 16933</strain>
    </source>
</reference>
<sequence>MEEGSAGGHQPTPDDQHASPTFNSDASTLQEKPARNSPALPIMRDYPRGYPNLAAFQNSDEAYTIYRRFGLLQSRLLLYKQDKLRGLEAQLKHMDDADSGCQPDTLTTNNLDDSRTKPRRDLFETIEKTFNEYVQLLTSAQTVMSFNKPSRADCGSVANHLSNRGQLVRREQKWIYQKEDLITLRSGRERAWLDTALEHLLKWINCGCIEYIFCSKESRQKSDDPNEVYYDRSRILILVNTILTASILALLIVPVYILYHLINNVESENVYAIYIGVLLVATLAFSADLVLFTSARRHEILASSAA</sequence>
<dbReference type="EMBL" id="MU001689">
    <property type="protein sequence ID" value="KAF2454932.1"/>
    <property type="molecule type" value="Genomic_DNA"/>
</dbReference>
<feature type="region of interest" description="Disordered" evidence="1">
    <location>
        <begin position="1"/>
        <end position="43"/>
    </location>
</feature>
<feature type="transmembrane region" description="Helical" evidence="2">
    <location>
        <begin position="271"/>
        <end position="292"/>
    </location>
</feature>
<keyword evidence="2" id="KW-1133">Transmembrane helix</keyword>
<dbReference type="AlphaFoldDB" id="A0A6A6NU24"/>